<dbReference type="EC" id="3.4.24.64" evidence="6"/>
<dbReference type="HOGENOM" id="CLU_009902_3_2_10"/>
<organism evidence="6 7">
    <name type="scientific">Prosthecochloris aestuarii (strain DSM 271 / SK 413)</name>
    <dbReference type="NCBI Taxonomy" id="290512"/>
    <lineage>
        <taxon>Bacteria</taxon>
        <taxon>Pseudomonadati</taxon>
        <taxon>Chlorobiota</taxon>
        <taxon>Chlorobiia</taxon>
        <taxon>Chlorobiales</taxon>
        <taxon>Chlorobiaceae</taxon>
        <taxon>Prosthecochloris</taxon>
    </lineage>
</organism>
<dbReference type="PANTHER" id="PTHR11851:SF49">
    <property type="entry name" value="MITOCHONDRIAL-PROCESSING PEPTIDASE SUBUNIT ALPHA"/>
    <property type="match status" value="1"/>
</dbReference>
<evidence type="ECO:0000313" key="6">
    <source>
        <dbReference type="EMBL" id="ACF46965.1"/>
    </source>
</evidence>
<evidence type="ECO:0000256" key="2">
    <source>
        <dbReference type="ARBA" id="ARBA00007261"/>
    </source>
</evidence>
<dbReference type="SUPFAM" id="SSF63411">
    <property type="entry name" value="LuxS/MPP-like metallohydrolase"/>
    <property type="match status" value="2"/>
</dbReference>
<dbReference type="STRING" id="290512.Paes_1953"/>
<dbReference type="KEGG" id="paa:Paes_1953"/>
<protein>
    <submittedName>
        <fullName evidence="6">Peptidase M16 domain protein</fullName>
        <ecNumber evidence="6">3.4.24.64</ecNumber>
    </submittedName>
</protein>
<reference evidence="6" key="1">
    <citation type="submission" date="2008-06" db="EMBL/GenBank/DDBJ databases">
        <title>Complete sequence of chromosome of Prosthecochloris aestuarii DSM 271.</title>
        <authorList>
            <consortium name="US DOE Joint Genome Institute"/>
            <person name="Lucas S."/>
            <person name="Copeland A."/>
            <person name="Lapidus A."/>
            <person name="Glavina del Rio T."/>
            <person name="Dalin E."/>
            <person name="Tice H."/>
            <person name="Bruce D."/>
            <person name="Goodwin L."/>
            <person name="Pitluck S."/>
            <person name="Schmutz J."/>
            <person name="Larimer F."/>
            <person name="Land M."/>
            <person name="Hauser L."/>
            <person name="Kyrpides N."/>
            <person name="Anderson I."/>
            <person name="Liu Z."/>
            <person name="Li T."/>
            <person name="Zhao F."/>
            <person name="Overmann J."/>
            <person name="Bryant D.A."/>
            <person name="Richardson P."/>
        </authorList>
    </citation>
    <scope>NUCLEOTIDE SEQUENCE [LARGE SCALE GENOMIC DNA]</scope>
    <source>
        <strain evidence="6">DSM 271</strain>
    </source>
</reference>
<name>B4S4R9_PROA2</name>
<dbReference type="Gene3D" id="3.30.830.10">
    <property type="entry name" value="Metalloenzyme, LuxS/M16 peptidase-like"/>
    <property type="match status" value="2"/>
</dbReference>
<dbReference type="RefSeq" id="WP_012506498.1">
    <property type="nucleotide sequence ID" value="NC_011059.1"/>
</dbReference>
<proteinExistence type="inferred from homology"/>
<sequence length="425" mass="47985">MNNRDIIHDDIASGTFHNDTMQNGIRVITNRVSHVQSVTLGIWINAGSREDPDTTPGLAHFVEHAIFKGTSSRDYETIARCIEDVGGYIDAWTTKENTCIYIRCLKEHIALAFSLLSDLCCNPSFPDEEIEKEKEVVIEEIHSINDAPEELIFDEFDLHAFPRHRLGSTILGTEESIESITGDDLRQFMQNNYTPDNLLVTAVGNVTHTEIMELAVRSFASLQEGTPAKRSTREFELRDYTPFNLQLQKPVYQAQLLFGTAATRKNEHFYSLLLLNTILGSGMSSRMNLELREKNALAYNVYSSLTLFDDATMFNVYAGTDNSNIVKALAIIDQILSPESLCSIDQSELETAKSRLLGAMIMGMEKMTRRMSRAARDLFYFGRIIPLEEKINAIRQVTQNDIRHAVMHLLQSAPASTLIYEAEEE</sequence>
<dbReference type="Pfam" id="PF05193">
    <property type="entry name" value="Peptidase_M16_C"/>
    <property type="match status" value="1"/>
</dbReference>
<evidence type="ECO:0000259" key="4">
    <source>
        <dbReference type="Pfam" id="PF00675"/>
    </source>
</evidence>
<evidence type="ECO:0000256" key="3">
    <source>
        <dbReference type="RuleBase" id="RU004447"/>
    </source>
</evidence>
<evidence type="ECO:0000259" key="5">
    <source>
        <dbReference type="Pfam" id="PF05193"/>
    </source>
</evidence>
<evidence type="ECO:0000256" key="1">
    <source>
        <dbReference type="ARBA" id="ARBA00001947"/>
    </source>
</evidence>
<dbReference type="PANTHER" id="PTHR11851">
    <property type="entry name" value="METALLOPROTEASE"/>
    <property type="match status" value="1"/>
</dbReference>
<feature type="domain" description="Peptidase M16 N-terminal" evidence="4">
    <location>
        <begin position="26"/>
        <end position="173"/>
    </location>
</feature>
<dbReference type="GO" id="GO:0004222">
    <property type="term" value="F:metalloendopeptidase activity"/>
    <property type="evidence" value="ECO:0007669"/>
    <property type="project" value="UniProtKB-EC"/>
</dbReference>
<dbReference type="InterPro" id="IPR050361">
    <property type="entry name" value="MPP/UQCRC_Complex"/>
</dbReference>
<dbReference type="eggNOG" id="COG0612">
    <property type="taxonomic scope" value="Bacteria"/>
</dbReference>
<dbReference type="InterPro" id="IPR001431">
    <property type="entry name" value="Pept_M16_Zn_BS"/>
</dbReference>
<dbReference type="Proteomes" id="UP000002725">
    <property type="component" value="Chromosome"/>
</dbReference>
<dbReference type="PROSITE" id="PS00143">
    <property type="entry name" value="INSULINASE"/>
    <property type="match status" value="1"/>
</dbReference>
<keyword evidence="7" id="KW-1185">Reference proteome</keyword>
<keyword evidence="6" id="KW-0378">Hydrolase</keyword>
<dbReference type="GO" id="GO:0006508">
    <property type="term" value="P:proteolysis"/>
    <property type="evidence" value="ECO:0007669"/>
    <property type="project" value="InterPro"/>
</dbReference>
<gene>
    <name evidence="6" type="ordered locus">Paes_1953</name>
</gene>
<feature type="domain" description="Peptidase M16 C-terminal" evidence="5">
    <location>
        <begin position="179"/>
        <end position="356"/>
    </location>
</feature>
<dbReference type="InterPro" id="IPR011765">
    <property type="entry name" value="Pept_M16_N"/>
</dbReference>
<dbReference type="Pfam" id="PF00675">
    <property type="entry name" value="Peptidase_M16"/>
    <property type="match status" value="1"/>
</dbReference>
<comment type="cofactor">
    <cofactor evidence="1">
        <name>Zn(2+)</name>
        <dbReference type="ChEBI" id="CHEBI:29105"/>
    </cofactor>
</comment>
<evidence type="ECO:0000313" key="7">
    <source>
        <dbReference type="Proteomes" id="UP000002725"/>
    </source>
</evidence>
<accession>B4S4R9</accession>
<dbReference type="EMBL" id="CP001108">
    <property type="protein sequence ID" value="ACF46965.1"/>
    <property type="molecule type" value="Genomic_DNA"/>
</dbReference>
<dbReference type="InterPro" id="IPR007863">
    <property type="entry name" value="Peptidase_M16_C"/>
</dbReference>
<comment type="similarity">
    <text evidence="2 3">Belongs to the peptidase M16 family.</text>
</comment>
<dbReference type="AlphaFoldDB" id="B4S4R9"/>
<dbReference type="InterPro" id="IPR011249">
    <property type="entry name" value="Metalloenz_LuxS/M16"/>
</dbReference>
<dbReference type="GO" id="GO:0046872">
    <property type="term" value="F:metal ion binding"/>
    <property type="evidence" value="ECO:0007669"/>
    <property type="project" value="InterPro"/>
</dbReference>